<dbReference type="PROSITE" id="PS50893">
    <property type="entry name" value="ABC_TRANSPORTER_2"/>
    <property type="match status" value="1"/>
</dbReference>
<accession>A0A3D8YBS2</accession>
<organism evidence="7 8">
    <name type="scientific">Dyadobacter luteus</name>
    <dbReference type="NCBI Taxonomy" id="2259619"/>
    <lineage>
        <taxon>Bacteria</taxon>
        <taxon>Pseudomonadati</taxon>
        <taxon>Bacteroidota</taxon>
        <taxon>Cytophagia</taxon>
        <taxon>Cytophagales</taxon>
        <taxon>Spirosomataceae</taxon>
        <taxon>Dyadobacter</taxon>
    </lineage>
</organism>
<gene>
    <name evidence="7" type="ORF">DSL64_18000</name>
</gene>
<dbReference type="Pfam" id="PF00005">
    <property type="entry name" value="ABC_tran"/>
    <property type="match status" value="1"/>
</dbReference>
<sequence length="284" mass="31016">MHFRNVISRTNFLYRLNENNKLEVNYVYTSSRRTGNDPYGKKRIISGLSLASLHAGTVTALVGPNAAGKSTLLRAMSGLLPATGSMLLGESDLMQMELKKRASHLTFMPQSIPQDVSLSVIEAVISALKASPLDGLNVKNSEVYDIALKTLNRIGIADLALSPLNQLSGGQRQMASLARSVVREPKVLLLDEPTSALDLKHQVQVMELTSALAREGRIVVVVLHDLNLAMRWADQILVMQKGQITSSGAPEEAITPQIIKEVYHVNVRVERCSQGQPQVIIDGM</sequence>
<evidence type="ECO:0000313" key="8">
    <source>
        <dbReference type="Proteomes" id="UP000256373"/>
    </source>
</evidence>
<feature type="domain" description="ABC transporter" evidence="6">
    <location>
        <begin position="22"/>
        <end position="266"/>
    </location>
</feature>
<dbReference type="Proteomes" id="UP000256373">
    <property type="component" value="Unassembled WGS sequence"/>
</dbReference>
<dbReference type="CDD" id="cd03214">
    <property type="entry name" value="ABC_Iron-Siderophores_B12_Hemin"/>
    <property type="match status" value="1"/>
</dbReference>
<dbReference type="InterPro" id="IPR017871">
    <property type="entry name" value="ABC_transporter-like_CS"/>
</dbReference>
<dbReference type="Gene3D" id="3.40.50.300">
    <property type="entry name" value="P-loop containing nucleotide triphosphate hydrolases"/>
    <property type="match status" value="1"/>
</dbReference>
<dbReference type="PROSITE" id="PS00211">
    <property type="entry name" value="ABC_TRANSPORTER_1"/>
    <property type="match status" value="1"/>
</dbReference>
<dbReference type="PANTHER" id="PTHR42794">
    <property type="entry name" value="HEMIN IMPORT ATP-BINDING PROTEIN HMUV"/>
    <property type="match status" value="1"/>
</dbReference>
<dbReference type="GO" id="GO:0005524">
    <property type="term" value="F:ATP binding"/>
    <property type="evidence" value="ECO:0007669"/>
    <property type="project" value="UniProtKB-KW"/>
</dbReference>
<keyword evidence="2" id="KW-0547">Nucleotide-binding</keyword>
<evidence type="ECO:0000256" key="3">
    <source>
        <dbReference type="ARBA" id="ARBA00022840"/>
    </source>
</evidence>
<evidence type="ECO:0000256" key="5">
    <source>
        <dbReference type="ARBA" id="ARBA00037066"/>
    </source>
</evidence>
<dbReference type="AlphaFoldDB" id="A0A3D8YBS2"/>
<evidence type="ECO:0000256" key="1">
    <source>
        <dbReference type="ARBA" id="ARBA00022448"/>
    </source>
</evidence>
<keyword evidence="1" id="KW-0813">Transport</keyword>
<dbReference type="EMBL" id="QNUL01000015">
    <property type="protein sequence ID" value="REA59544.1"/>
    <property type="molecule type" value="Genomic_DNA"/>
</dbReference>
<dbReference type="InterPro" id="IPR027417">
    <property type="entry name" value="P-loop_NTPase"/>
</dbReference>
<reference evidence="7 8" key="1">
    <citation type="submission" date="2018-07" db="EMBL/GenBank/DDBJ databases">
        <title>Dyadobacter roseus sp. nov., isolated from rose rhizosphere soil.</title>
        <authorList>
            <person name="Chen L."/>
        </authorList>
    </citation>
    <scope>NUCLEOTIDE SEQUENCE [LARGE SCALE GENOMIC DNA]</scope>
    <source>
        <strain evidence="7 8">RS19</strain>
    </source>
</reference>
<keyword evidence="4" id="KW-1278">Translocase</keyword>
<evidence type="ECO:0000256" key="4">
    <source>
        <dbReference type="ARBA" id="ARBA00022967"/>
    </source>
</evidence>
<evidence type="ECO:0000256" key="2">
    <source>
        <dbReference type="ARBA" id="ARBA00022741"/>
    </source>
</evidence>
<keyword evidence="8" id="KW-1185">Reference proteome</keyword>
<dbReference type="InterPro" id="IPR003439">
    <property type="entry name" value="ABC_transporter-like_ATP-bd"/>
</dbReference>
<keyword evidence="3 7" id="KW-0067">ATP-binding</keyword>
<dbReference type="SUPFAM" id="SSF52540">
    <property type="entry name" value="P-loop containing nucleoside triphosphate hydrolases"/>
    <property type="match status" value="1"/>
</dbReference>
<protein>
    <submittedName>
        <fullName evidence="7">ABC transporter ATP-binding protein</fullName>
    </submittedName>
</protein>
<dbReference type="PANTHER" id="PTHR42794:SF1">
    <property type="entry name" value="HEMIN IMPORT ATP-BINDING PROTEIN HMUV"/>
    <property type="match status" value="1"/>
</dbReference>
<name>A0A3D8YBS2_9BACT</name>
<dbReference type="GO" id="GO:0016887">
    <property type="term" value="F:ATP hydrolysis activity"/>
    <property type="evidence" value="ECO:0007669"/>
    <property type="project" value="InterPro"/>
</dbReference>
<evidence type="ECO:0000313" key="7">
    <source>
        <dbReference type="EMBL" id="REA59544.1"/>
    </source>
</evidence>
<dbReference type="SMART" id="SM00382">
    <property type="entry name" value="AAA"/>
    <property type="match status" value="1"/>
</dbReference>
<evidence type="ECO:0000259" key="6">
    <source>
        <dbReference type="PROSITE" id="PS50893"/>
    </source>
</evidence>
<comment type="function">
    <text evidence="5">Part of the ABC transporter complex HmuTUV involved in hemin import. Responsible for energy coupling to the transport system.</text>
</comment>
<dbReference type="InterPro" id="IPR003593">
    <property type="entry name" value="AAA+_ATPase"/>
</dbReference>
<proteinExistence type="predicted"/>
<dbReference type="OrthoDB" id="9806726at2"/>
<comment type="caution">
    <text evidence="7">The sequence shown here is derived from an EMBL/GenBank/DDBJ whole genome shotgun (WGS) entry which is preliminary data.</text>
</comment>